<dbReference type="KEGG" id="bfo:118408444"/>
<dbReference type="OMA" id="SESHIAY"/>
<evidence type="ECO:0000256" key="1">
    <source>
        <dbReference type="ARBA" id="ARBA00023125"/>
    </source>
</evidence>
<dbReference type="InterPro" id="IPR052055">
    <property type="entry name" value="Hepadnavirus_pol/RT"/>
</dbReference>
<dbReference type="InterPro" id="IPR043502">
    <property type="entry name" value="DNA/RNA_pol_sf"/>
</dbReference>
<gene>
    <name evidence="5" type="primary">LOC118408444</name>
</gene>
<sequence length="844" mass="96685">MARDPFVSPLVTTQGEPPVSLHSRVPLAPGEDIIELYTAVAQTGVPNYIGARIPVKTSLNIPVWRALLANYSNTSIPDFLEFGWPINIHPENYNFPHNVHHSNHRSALDYQADVDLFIDKELRYGAMCGPFRANPFPFPVFPAPLQTVAKRDSDTRRVVVDLSYPSGQSVNDAIPKNTFLGEPISLVYPSVDTMTEMILDKGRGCLLFKTDLRRAYRQLPVDPADYRYLCYCWRDNWYIDTRVCFGLRSASVMCQSTTSAITFIEREKGYSVTNYIDDFGGAEIAPLAPAAFASLQRTINVLGLEEAPEKAIPPSTCMTWLGIEFDTVEMVRRVPSFRLEEISDLVAQWLLKRKATKRELQSLVGKLVFVSACVPPGRLFVSRMLESLRKLRCNHHRCRLSRDFRRDLEWWRRFLHEFNGVSLIASTVYTAPDDIVATDACSSGCGAISNGQFFHAMFPDFVLRRYSRRLPVHVYRHRRDLRRLRGQNTKLPKAPRRPRDHGLRGDAHRTRDIDHRRDLRRLRGQASRTKWAAFAEGTWSNLRTILRTYLLFCFFYWISPFPATVDTLETFAEFLARSFKAPASIANYLGGLKTLHVLFGYTVDAFLSTDIALLKRGLQRRLCHTPRQVAPFTPDILLRIYEHLDLMDPFHATMWTLILLSFFTFQRKSNFLPKGKFDPSKQCTIHDFTLYRDSLLVRIRWSKTLQCAERVLSIPVLAIPNSPLCPVAAFRNMLRLNANYSGLAVFTVRYSSRVVPLSQSVFDDAFKRVLVQAGLNPQLYSLHSGRRGGATFAFRSGVPVELIKIQGDWRSQAYLLYPKVPLRKRLELCTKMIRRIRSTRYPPP</sequence>
<dbReference type="OrthoDB" id="5985049at2759"/>
<evidence type="ECO:0000256" key="2">
    <source>
        <dbReference type="ARBA" id="ARBA00023172"/>
    </source>
</evidence>
<dbReference type="Gene3D" id="1.10.443.10">
    <property type="entry name" value="Intergrase catalytic core"/>
    <property type="match status" value="1"/>
</dbReference>
<dbReference type="AlphaFoldDB" id="A0A9J7HSN3"/>
<dbReference type="RefSeq" id="XP_035665154.1">
    <property type="nucleotide sequence ID" value="XM_035809261.1"/>
</dbReference>
<evidence type="ECO:0000313" key="4">
    <source>
        <dbReference type="Proteomes" id="UP000001554"/>
    </source>
</evidence>
<dbReference type="GO" id="GO:0003677">
    <property type="term" value="F:DNA binding"/>
    <property type="evidence" value="ECO:0007669"/>
    <property type="project" value="UniProtKB-KW"/>
</dbReference>
<organism evidence="4 5">
    <name type="scientific">Branchiostoma floridae</name>
    <name type="common">Florida lancelet</name>
    <name type="synonym">Amphioxus</name>
    <dbReference type="NCBI Taxonomy" id="7739"/>
    <lineage>
        <taxon>Eukaryota</taxon>
        <taxon>Metazoa</taxon>
        <taxon>Chordata</taxon>
        <taxon>Cephalochordata</taxon>
        <taxon>Leptocardii</taxon>
        <taxon>Amphioxiformes</taxon>
        <taxon>Branchiostomatidae</taxon>
        <taxon>Branchiostoma</taxon>
    </lineage>
</organism>
<dbReference type="Gene3D" id="1.10.150.130">
    <property type="match status" value="1"/>
</dbReference>
<protein>
    <submittedName>
        <fullName evidence="5">Uncharacterized protein LOC118408444 isoform X1</fullName>
    </submittedName>
</protein>
<dbReference type="SUPFAM" id="SSF56349">
    <property type="entry name" value="DNA breaking-rejoining enzymes"/>
    <property type="match status" value="1"/>
</dbReference>
<feature type="region of interest" description="Disordered" evidence="3">
    <location>
        <begin position="487"/>
        <end position="507"/>
    </location>
</feature>
<dbReference type="SUPFAM" id="SSF47823">
    <property type="entry name" value="lambda integrase-like, N-terminal domain"/>
    <property type="match status" value="1"/>
</dbReference>
<dbReference type="InterPro" id="IPR013762">
    <property type="entry name" value="Integrase-like_cat_sf"/>
</dbReference>
<keyword evidence="2" id="KW-0233">DNA recombination</keyword>
<keyword evidence="4" id="KW-1185">Reference proteome</keyword>
<dbReference type="InterPro" id="IPR011010">
    <property type="entry name" value="DNA_brk_join_enz"/>
</dbReference>
<proteinExistence type="predicted"/>
<dbReference type="GO" id="GO:0015074">
    <property type="term" value="P:DNA integration"/>
    <property type="evidence" value="ECO:0007669"/>
    <property type="project" value="InterPro"/>
</dbReference>
<dbReference type="Proteomes" id="UP000001554">
    <property type="component" value="Unplaced"/>
</dbReference>
<dbReference type="InterPro" id="IPR010998">
    <property type="entry name" value="Integrase_recombinase_N"/>
</dbReference>
<dbReference type="GeneID" id="118408444"/>
<name>A0A9J7HSN3_BRAFL</name>
<evidence type="ECO:0000313" key="5">
    <source>
        <dbReference type="RefSeq" id="XP_035665154.1"/>
    </source>
</evidence>
<dbReference type="GO" id="GO:0006310">
    <property type="term" value="P:DNA recombination"/>
    <property type="evidence" value="ECO:0007669"/>
    <property type="project" value="UniProtKB-KW"/>
</dbReference>
<reference evidence="5" key="1">
    <citation type="submission" date="2025-08" db="UniProtKB">
        <authorList>
            <consortium name="RefSeq"/>
        </authorList>
    </citation>
    <scope>IDENTIFICATION</scope>
    <source>
        <strain evidence="5">S238N-H82</strain>
        <tissue evidence="5">Testes</tissue>
    </source>
</reference>
<evidence type="ECO:0000256" key="3">
    <source>
        <dbReference type="SAM" id="MobiDB-lite"/>
    </source>
</evidence>
<dbReference type="SUPFAM" id="SSF56672">
    <property type="entry name" value="DNA/RNA polymerases"/>
    <property type="match status" value="1"/>
</dbReference>
<dbReference type="PANTHER" id="PTHR33050:SF7">
    <property type="entry name" value="RIBONUCLEASE H"/>
    <property type="match status" value="1"/>
</dbReference>
<accession>A0A9J7HSN3</accession>
<dbReference type="PANTHER" id="PTHR33050">
    <property type="entry name" value="REVERSE TRANSCRIPTASE DOMAIN-CONTAINING PROTEIN"/>
    <property type="match status" value="1"/>
</dbReference>
<keyword evidence="1" id="KW-0238">DNA-binding</keyword>